<evidence type="ECO:0000313" key="1">
    <source>
        <dbReference type="EMBL" id="PTU76185.1"/>
    </source>
</evidence>
<gene>
    <name evidence="1" type="ORF">DBO85_00660</name>
</gene>
<name>A0A2T5PEM0_9PSED</name>
<protein>
    <submittedName>
        <fullName evidence="1">Biliverdin-producing heme oxygenase</fullName>
    </submittedName>
</protein>
<organism evidence="1 2">
    <name type="scientific">Pseudomonas mangrovi</name>
    <dbReference type="NCBI Taxonomy" id="2161748"/>
    <lineage>
        <taxon>Bacteria</taxon>
        <taxon>Pseudomonadati</taxon>
        <taxon>Pseudomonadota</taxon>
        <taxon>Gammaproteobacteria</taxon>
        <taxon>Pseudomonadales</taxon>
        <taxon>Pseudomonadaceae</taxon>
        <taxon>Pseudomonas</taxon>
    </lineage>
</organism>
<keyword evidence="2" id="KW-1185">Reference proteome</keyword>
<dbReference type="EMBL" id="QASN01000002">
    <property type="protein sequence ID" value="PTU76185.1"/>
    <property type="molecule type" value="Genomic_DNA"/>
</dbReference>
<accession>A0A2T5PEM0</accession>
<evidence type="ECO:0000313" key="2">
    <source>
        <dbReference type="Proteomes" id="UP000244064"/>
    </source>
</evidence>
<sequence>MSFYQTLLAETAAERDYLLDSPIIGQALAGEVSRDSYIAFLTQAYHHVKHTVPLLMACGARLPERLEWLRAAIAEYIEEEYGHQEWILNDIRACGGDAEAVRNGQPAMATELMVAYVYDRIARHNPVSFFGMVQVLEGTSIALATQAAGVLQQRLQLPAKAFSYLTSHGSLDLEHIELFKGLMERLDDASDQAAVVHTARRVYRLYAEIFRGLPGAGGVACT</sequence>
<dbReference type="RefSeq" id="WP_108104271.1">
    <property type="nucleotide sequence ID" value="NZ_QASN01000002.1"/>
</dbReference>
<dbReference type="Proteomes" id="UP000244064">
    <property type="component" value="Unassembled WGS sequence"/>
</dbReference>
<dbReference type="AlphaFoldDB" id="A0A2T5PEM0"/>
<reference evidence="1 2" key="1">
    <citation type="submission" date="2018-04" db="EMBL/GenBank/DDBJ databases">
        <title>Pseudomonas sp. nov., isolated from mangrove soil.</title>
        <authorList>
            <person name="Chen C."/>
        </authorList>
    </citation>
    <scope>NUCLEOTIDE SEQUENCE [LARGE SCALE GENOMIC DNA]</scope>
    <source>
        <strain evidence="1 2">TC-11</strain>
    </source>
</reference>
<dbReference type="InterPro" id="IPR016084">
    <property type="entry name" value="Haem_Oase-like_multi-hlx"/>
</dbReference>
<dbReference type="Pfam" id="PF14518">
    <property type="entry name" value="Haem_oxygenas_2"/>
    <property type="match status" value="1"/>
</dbReference>
<dbReference type="Gene3D" id="1.20.910.10">
    <property type="entry name" value="Heme oxygenase-like"/>
    <property type="match status" value="1"/>
</dbReference>
<dbReference type="SMART" id="SM01236">
    <property type="entry name" value="Haem_oxygenase_2"/>
    <property type="match status" value="1"/>
</dbReference>
<proteinExistence type="predicted"/>
<dbReference type="OrthoDB" id="5177824at2"/>
<comment type="caution">
    <text evidence="1">The sequence shown here is derived from an EMBL/GenBank/DDBJ whole genome shotgun (WGS) entry which is preliminary data.</text>
</comment>
<dbReference type="SUPFAM" id="SSF48613">
    <property type="entry name" value="Heme oxygenase-like"/>
    <property type="match status" value="1"/>
</dbReference>